<dbReference type="GO" id="GO:0016887">
    <property type="term" value="F:ATP hydrolysis activity"/>
    <property type="evidence" value="ECO:0007669"/>
    <property type="project" value="InterPro"/>
</dbReference>
<dbReference type="PROSITE" id="PS50929">
    <property type="entry name" value="ABC_TM1F"/>
    <property type="match status" value="1"/>
</dbReference>
<keyword evidence="3" id="KW-0547">Nucleotide-binding</keyword>
<accession>A0A0S2DM29</accession>
<dbReference type="InterPro" id="IPR003439">
    <property type="entry name" value="ABC_transporter-like_ATP-bd"/>
</dbReference>
<sequence length="572" mass="63817">MSLTRRAGNVARVIALCFRFPIRQMRWRRRTLYRIFAVHLLVTFGWSFGDPLLQKLMVDHLVAKDFAGLAAVLAAMLGIYAVVHYLSWKNQLAQARVHYTLQARLIDRAAASLYAERIGRDRNAGAKLLGRLHAEPAQLTELVQFDLEAIGILAGGIFALVFCSLVSPFAVLPLLILVPLVLYMTVRDFGSTQTAAVRVERRKNEAIARLSENLDALPLFAPFRLLGRVRRSIALGFLPYQRSAYALSASRAKVSRDTRMMMTTAELLVILTAAMVVIYAQLSIGAFFALTASYWRLVGSLREFAERLPNLPIHYGRIRRFERFCARAPGRWYENAWRDARGEALELRRLSLRLDAQRSVGPIDLRVEPGRSLILLGPNGAGKSTLLGLIAGNGMEHEGELRTPSPISLALSPPRFPHLSASRLLALDAREPLDRDRLLGLAQRLGLNLERLQEVPGHWSDGEKRRLAILLALSKPAALYLFDEPLSGVDIQSKDELLRLILEETSHAVCVVALHEPDMAARFSQRLDIEPGVRPLPQAPVPLALVSAPEPEPTPEYEREREPMPEYASPAA</sequence>
<dbReference type="GO" id="GO:0005886">
    <property type="term" value="C:plasma membrane"/>
    <property type="evidence" value="ECO:0007669"/>
    <property type="project" value="UniProtKB-SubCell"/>
</dbReference>
<organism evidence="7 8">
    <name type="scientific">Lysobacter enzymogenes</name>
    <dbReference type="NCBI Taxonomy" id="69"/>
    <lineage>
        <taxon>Bacteria</taxon>
        <taxon>Pseudomonadati</taxon>
        <taxon>Pseudomonadota</taxon>
        <taxon>Gammaproteobacteria</taxon>
        <taxon>Lysobacterales</taxon>
        <taxon>Lysobacteraceae</taxon>
        <taxon>Lysobacter</taxon>
    </lineage>
</organism>
<dbReference type="Gene3D" id="3.40.50.300">
    <property type="entry name" value="P-loop containing nucleotide triphosphate hydrolases"/>
    <property type="match status" value="1"/>
</dbReference>
<evidence type="ECO:0000256" key="6">
    <source>
        <dbReference type="ARBA" id="ARBA00023136"/>
    </source>
</evidence>
<reference evidence="7 8" key="1">
    <citation type="submission" date="2015-11" db="EMBL/GenBank/DDBJ databases">
        <title>Genome sequences of Lysobacter enzymogenes strain C3 and Lysobacter antibioticus ATCC 29479.</title>
        <authorList>
            <person name="Kobayashi D.Y."/>
        </authorList>
    </citation>
    <scope>NUCLEOTIDE SEQUENCE [LARGE SCALE GENOMIC DNA]</scope>
    <source>
        <strain evidence="7 8">C3</strain>
    </source>
</reference>
<dbReference type="SUPFAM" id="SSF52540">
    <property type="entry name" value="P-loop containing nucleoside triphosphate hydrolases"/>
    <property type="match status" value="1"/>
</dbReference>
<dbReference type="InterPro" id="IPR003593">
    <property type="entry name" value="AAA+_ATPase"/>
</dbReference>
<dbReference type="InterPro" id="IPR011527">
    <property type="entry name" value="ABC1_TM_dom"/>
</dbReference>
<dbReference type="OrthoDB" id="29385at2"/>
<dbReference type="Proteomes" id="UP000061569">
    <property type="component" value="Chromosome"/>
</dbReference>
<dbReference type="EMBL" id="CP013140">
    <property type="protein sequence ID" value="ALN59554.1"/>
    <property type="molecule type" value="Genomic_DNA"/>
</dbReference>
<dbReference type="Gene3D" id="1.20.1560.10">
    <property type="entry name" value="ABC transporter type 1, transmembrane domain"/>
    <property type="match status" value="1"/>
</dbReference>
<dbReference type="PANTHER" id="PTHR43158:SF2">
    <property type="entry name" value="SKFA PEPTIDE EXPORT ATP-BINDING PROTEIN SKFE"/>
    <property type="match status" value="1"/>
</dbReference>
<dbReference type="InterPro" id="IPR036640">
    <property type="entry name" value="ABC1_TM_sf"/>
</dbReference>
<dbReference type="InterPro" id="IPR027417">
    <property type="entry name" value="P-loop_NTPase"/>
</dbReference>
<dbReference type="PANTHER" id="PTHR43158">
    <property type="entry name" value="SKFA PEPTIDE EXPORT ATP-BINDING PROTEIN SKFE"/>
    <property type="match status" value="1"/>
</dbReference>
<dbReference type="PROSITE" id="PS50893">
    <property type="entry name" value="ABC_TRANSPORTER_2"/>
    <property type="match status" value="1"/>
</dbReference>
<gene>
    <name evidence="7" type="ORF">GLE_4213</name>
</gene>
<dbReference type="GO" id="GO:0140359">
    <property type="term" value="F:ABC-type transporter activity"/>
    <property type="evidence" value="ECO:0007669"/>
    <property type="project" value="InterPro"/>
</dbReference>
<dbReference type="SUPFAM" id="SSF90123">
    <property type="entry name" value="ABC transporter transmembrane region"/>
    <property type="match status" value="1"/>
</dbReference>
<name>A0A0S2DM29_LYSEN</name>
<comment type="subcellular location">
    <subcellularLocation>
        <location evidence="1">Cell membrane</location>
        <topology evidence="1">Multi-pass membrane protein</topology>
    </subcellularLocation>
</comment>
<evidence type="ECO:0000256" key="1">
    <source>
        <dbReference type="ARBA" id="ARBA00004651"/>
    </source>
</evidence>
<dbReference type="AlphaFoldDB" id="A0A0S2DM29"/>
<evidence type="ECO:0000256" key="5">
    <source>
        <dbReference type="ARBA" id="ARBA00022989"/>
    </source>
</evidence>
<keyword evidence="4 7" id="KW-0067">ATP-binding</keyword>
<dbReference type="CDD" id="cd00267">
    <property type="entry name" value="ABC_ATPase"/>
    <property type="match status" value="1"/>
</dbReference>
<evidence type="ECO:0000313" key="8">
    <source>
        <dbReference type="Proteomes" id="UP000061569"/>
    </source>
</evidence>
<dbReference type="KEGG" id="lez:GLE_4213"/>
<dbReference type="STRING" id="69.GLE_4213"/>
<dbReference type="Pfam" id="PF00005">
    <property type="entry name" value="ABC_tran"/>
    <property type="match status" value="1"/>
</dbReference>
<evidence type="ECO:0000256" key="2">
    <source>
        <dbReference type="ARBA" id="ARBA00022692"/>
    </source>
</evidence>
<evidence type="ECO:0000313" key="7">
    <source>
        <dbReference type="EMBL" id="ALN59554.1"/>
    </source>
</evidence>
<keyword evidence="2" id="KW-0812">Transmembrane</keyword>
<keyword evidence="6" id="KW-0472">Membrane</keyword>
<dbReference type="GO" id="GO:0005524">
    <property type="term" value="F:ATP binding"/>
    <property type="evidence" value="ECO:0007669"/>
    <property type="project" value="UniProtKB-KW"/>
</dbReference>
<dbReference type="PATRIC" id="fig|69.6.peg.4155"/>
<dbReference type="SMART" id="SM00382">
    <property type="entry name" value="AAA"/>
    <property type="match status" value="1"/>
</dbReference>
<evidence type="ECO:0000256" key="3">
    <source>
        <dbReference type="ARBA" id="ARBA00022741"/>
    </source>
</evidence>
<protein>
    <submittedName>
        <fullName evidence="7">ABC transporter, ATP-binding protein</fullName>
    </submittedName>
</protein>
<evidence type="ECO:0000256" key="4">
    <source>
        <dbReference type="ARBA" id="ARBA00022840"/>
    </source>
</evidence>
<proteinExistence type="predicted"/>
<keyword evidence="5" id="KW-1133">Transmembrane helix</keyword>